<keyword evidence="1" id="KW-0040">ANK repeat</keyword>
<dbReference type="PROSITE" id="PS50297">
    <property type="entry name" value="ANK_REP_REGION"/>
    <property type="match status" value="1"/>
</dbReference>
<dbReference type="InterPro" id="IPR002110">
    <property type="entry name" value="Ankyrin_rpt"/>
</dbReference>
<dbReference type="EMBL" id="JBGFUD010003584">
    <property type="protein sequence ID" value="MFH4978852.1"/>
    <property type="molecule type" value="Genomic_DNA"/>
</dbReference>
<evidence type="ECO:0000313" key="3">
    <source>
        <dbReference type="Proteomes" id="UP001608902"/>
    </source>
</evidence>
<dbReference type="InterPro" id="IPR036770">
    <property type="entry name" value="Ankyrin_rpt-contain_sf"/>
</dbReference>
<evidence type="ECO:0000256" key="1">
    <source>
        <dbReference type="PROSITE-ProRule" id="PRU00023"/>
    </source>
</evidence>
<dbReference type="AlphaFoldDB" id="A0ABD6EI00"/>
<dbReference type="Pfam" id="PF12796">
    <property type="entry name" value="Ank_2"/>
    <property type="match status" value="1"/>
</dbReference>
<feature type="repeat" description="ANK" evidence="1">
    <location>
        <begin position="38"/>
        <end position="70"/>
    </location>
</feature>
<dbReference type="PROSITE" id="PS50088">
    <property type="entry name" value="ANK_REPEAT"/>
    <property type="match status" value="1"/>
</dbReference>
<sequence length="338" mass="37967">MSDNCGASLHELIEKGETDKVIEALSKEDSNVNSLDQNGMTLLDVACFKGNPRLVNFLLEHGADPNDNNHKEGYRALMFAAICASPDSPDICRALLSAGAKTYATNSINKTAAEMAAFVGQHECASIINNHISVEDIEKIVHPRGKESDEIFPPEFCRLVYEITRTHQIHPVKIIFNIHDSAIVMKYRKKFLYVIDRLFEKQLRSKESNEVMSLKLWIILSVLRESLKFVDEHADSGRSADQLFYVYAKFLLKMSSDDLVRPNLETLLRNAIHSFPYHQSLLFESLVKAIAQTKFGQLPDAYSYLMQGLFGIRLAAEPLCATCGAVSAKKRCSKCKVF</sequence>
<organism evidence="2 3">
    <name type="scientific">Gnathostoma spinigerum</name>
    <dbReference type="NCBI Taxonomy" id="75299"/>
    <lineage>
        <taxon>Eukaryota</taxon>
        <taxon>Metazoa</taxon>
        <taxon>Ecdysozoa</taxon>
        <taxon>Nematoda</taxon>
        <taxon>Chromadorea</taxon>
        <taxon>Rhabditida</taxon>
        <taxon>Spirurina</taxon>
        <taxon>Gnathostomatomorpha</taxon>
        <taxon>Gnathostomatoidea</taxon>
        <taxon>Gnathostomatidae</taxon>
        <taxon>Gnathostoma</taxon>
    </lineage>
</organism>
<protein>
    <submittedName>
        <fullName evidence="2">Uncharacterized protein</fullName>
    </submittedName>
</protein>
<gene>
    <name evidence="2" type="ORF">AB6A40_005561</name>
</gene>
<dbReference type="Gene3D" id="1.25.40.20">
    <property type="entry name" value="Ankyrin repeat-containing domain"/>
    <property type="match status" value="1"/>
</dbReference>
<reference evidence="2 3" key="1">
    <citation type="submission" date="2024-08" db="EMBL/GenBank/DDBJ databases">
        <title>Gnathostoma spinigerum genome.</title>
        <authorList>
            <person name="Gonzalez-Bertolin B."/>
            <person name="Monzon S."/>
            <person name="Zaballos A."/>
            <person name="Jimenez P."/>
            <person name="Dekumyoy P."/>
            <person name="Varona S."/>
            <person name="Cuesta I."/>
            <person name="Sumanam S."/>
            <person name="Adisakwattana P."/>
            <person name="Gasser R.B."/>
            <person name="Hernandez-Gonzalez A."/>
            <person name="Young N.D."/>
            <person name="Perteguer M.J."/>
        </authorList>
    </citation>
    <scope>NUCLEOTIDE SEQUENCE [LARGE SCALE GENOMIC DNA]</scope>
    <source>
        <strain evidence="2">AL3</strain>
        <tissue evidence="2">Liver</tissue>
    </source>
</reference>
<name>A0ABD6EI00_9BILA</name>
<dbReference type="InterPro" id="IPR052452">
    <property type="entry name" value="Ankyrin-MYND_dom_contain_2"/>
</dbReference>
<comment type="caution">
    <text evidence="2">The sequence shown here is derived from an EMBL/GenBank/DDBJ whole genome shotgun (WGS) entry which is preliminary data.</text>
</comment>
<dbReference type="Proteomes" id="UP001608902">
    <property type="component" value="Unassembled WGS sequence"/>
</dbReference>
<dbReference type="SMART" id="SM00248">
    <property type="entry name" value="ANK"/>
    <property type="match status" value="3"/>
</dbReference>
<evidence type="ECO:0000313" key="2">
    <source>
        <dbReference type="EMBL" id="MFH4978852.1"/>
    </source>
</evidence>
<accession>A0ABD6EI00</accession>
<dbReference type="SUPFAM" id="SSF48403">
    <property type="entry name" value="Ankyrin repeat"/>
    <property type="match status" value="1"/>
</dbReference>
<dbReference type="PANTHER" id="PTHR24150:SF8">
    <property type="entry name" value="ANKYRIN REPEAT AND MYND DOMAIN-CONTAINING PROTEIN 2"/>
    <property type="match status" value="1"/>
</dbReference>
<proteinExistence type="predicted"/>
<keyword evidence="3" id="KW-1185">Reference proteome</keyword>
<dbReference type="PANTHER" id="PTHR24150">
    <property type="entry name" value="ANKYRIN REPEAT AND MYND DOMAIN-CONTAINING PROTEIN 2"/>
    <property type="match status" value="1"/>
</dbReference>